<accession>A0ABR7QBM5</accession>
<dbReference type="Pfam" id="PF01638">
    <property type="entry name" value="HxlR"/>
    <property type="match status" value="1"/>
</dbReference>
<comment type="caution">
    <text evidence="5">The sequence shown here is derived from an EMBL/GenBank/DDBJ whole genome shotgun (WGS) entry which is preliminary data.</text>
</comment>
<dbReference type="InterPro" id="IPR036388">
    <property type="entry name" value="WH-like_DNA-bd_sf"/>
</dbReference>
<reference evidence="5 6" key="1">
    <citation type="submission" date="2020-07" db="EMBL/GenBank/DDBJ databases">
        <title>Description of Kordia aestuariivivens sp. nov., isolated from a tidal flat.</title>
        <authorList>
            <person name="Park S."/>
            <person name="Yoon J.-H."/>
        </authorList>
    </citation>
    <scope>NUCLEOTIDE SEQUENCE [LARGE SCALE GENOMIC DNA]</scope>
    <source>
        <strain evidence="5 6">YSTF-M3</strain>
    </source>
</reference>
<dbReference type="PANTHER" id="PTHR33204:SF39">
    <property type="entry name" value="TRANSCRIPTIONAL REGULATORY PROTEIN"/>
    <property type="match status" value="1"/>
</dbReference>
<dbReference type="RefSeq" id="WP_187563012.1">
    <property type="nucleotide sequence ID" value="NZ_JACGWS010000009.1"/>
</dbReference>
<evidence type="ECO:0000256" key="2">
    <source>
        <dbReference type="ARBA" id="ARBA00023125"/>
    </source>
</evidence>
<keyword evidence="2" id="KW-0238">DNA-binding</keyword>
<evidence type="ECO:0000313" key="5">
    <source>
        <dbReference type="EMBL" id="MBC8755970.1"/>
    </source>
</evidence>
<dbReference type="Gene3D" id="1.10.10.10">
    <property type="entry name" value="Winged helix-like DNA-binding domain superfamily/Winged helix DNA-binding domain"/>
    <property type="match status" value="1"/>
</dbReference>
<dbReference type="InterPro" id="IPR002577">
    <property type="entry name" value="HTH_HxlR"/>
</dbReference>
<feature type="domain" description="HTH hxlR-type" evidence="4">
    <location>
        <begin position="32"/>
        <end position="131"/>
    </location>
</feature>
<dbReference type="PANTHER" id="PTHR33204">
    <property type="entry name" value="TRANSCRIPTIONAL REGULATOR, MARR FAMILY"/>
    <property type="match status" value="1"/>
</dbReference>
<evidence type="ECO:0000313" key="6">
    <source>
        <dbReference type="Proteomes" id="UP000619238"/>
    </source>
</evidence>
<evidence type="ECO:0000256" key="1">
    <source>
        <dbReference type="ARBA" id="ARBA00023015"/>
    </source>
</evidence>
<dbReference type="SUPFAM" id="SSF46785">
    <property type="entry name" value="Winged helix' DNA-binding domain"/>
    <property type="match status" value="1"/>
</dbReference>
<keyword evidence="3" id="KW-0804">Transcription</keyword>
<keyword evidence="6" id="KW-1185">Reference proteome</keyword>
<dbReference type="EMBL" id="JACGWS010000009">
    <property type="protein sequence ID" value="MBC8755970.1"/>
    <property type="molecule type" value="Genomic_DNA"/>
</dbReference>
<name>A0ABR7QBM5_9FLAO</name>
<dbReference type="InterPro" id="IPR036390">
    <property type="entry name" value="WH_DNA-bd_sf"/>
</dbReference>
<evidence type="ECO:0000256" key="3">
    <source>
        <dbReference type="ARBA" id="ARBA00023163"/>
    </source>
</evidence>
<organism evidence="5 6">
    <name type="scientific">Kordia aestuariivivens</name>
    <dbReference type="NCBI Taxonomy" id="2759037"/>
    <lineage>
        <taxon>Bacteria</taxon>
        <taxon>Pseudomonadati</taxon>
        <taxon>Bacteroidota</taxon>
        <taxon>Flavobacteriia</taxon>
        <taxon>Flavobacteriales</taxon>
        <taxon>Flavobacteriaceae</taxon>
        <taxon>Kordia</taxon>
    </lineage>
</organism>
<evidence type="ECO:0000259" key="4">
    <source>
        <dbReference type="PROSITE" id="PS51118"/>
    </source>
</evidence>
<gene>
    <name evidence="5" type="ORF">H2O64_14930</name>
</gene>
<dbReference type="Proteomes" id="UP000619238">
    <property type="component" value="Unassembled WGS sequence"/>
</dbReference>
<protein>
    <submittedName>
        <fullName evidence="5">Winged helix-turn-helix transcriptional regulator</fullName>
    </submittedName>
</protein>
<dbReference type="PROSITE" id="PS51118">
    <property type="entry name" value="HTH_HXLR"/>
    <property type="match status" value="1"/>
</dbReference>
<proteinExistence type="predicted"/>
<keyword evidence="1" id="KW-0805">Transcription regulation</keyword>
<sequence length="131" mass="15158">MVTKTDLQQVRLKKKIEKFYISTQPYLKQGFCPTKKLLSASFDKWGLFCIFNLGYHEVLRFSELKKSIDGISARMLTVTLKKLEAHDIVKRSVFSEVPPKVEYSLTEFGFALSNKLIDISSWFVENSKVLK</sequence>